<keyword evidence="5" id="KW-0808">Transferase</keyword>
<gene>
    <name evidence="5" type="ordered locus">Cag_1634</name>
</gene>
<dbReference type="EC" id="2.5.1.47" evidence="5"/>
<name>Q3AQ38_CHLCH</name>
<dbReference type="InterPro" id="IPR001926">
    <property type="entry name" value="TrpB-like_PALP"/>
</dbReference>
<dbReference type="SUPFAM" id="SSF53686">
    <property type="entry name" value="Tryptophan synthase beta subunit-like PLP-dependent enzymes"/>
    <property type="match status" value="1"/>
</dbReference>
<proteinExistence type="predicted"/>
<reference evidence="5" key="1">
    <citation type="submission" date="2005-08" db="EMBL/GenBank/DDBJ databases">
        <title>Complete sequence of Chlorobium chlorochromatii CaD3.</title>
        <authorList>
            <person name="Copeland A."/>
            <person name="Lucas S."/>
            <person name="Lapidus A."/>
            <person name="Barry K."/>
            <person name="Detter J.C."/>
            <person name="Glavina T."/>
            <person name="Hammon N."/>
            <person name="Israni S."/>
            <person name="Pitluck S."/>
            <person name="Bryant D."/>
            <person name="Schmutz J."/>
            <person name="Larimer F."/>
            <person name="Land M."/>
            <person name="Kyrpides N."/>
            <person name="Ivanova N."/>
            <person name="Richardson P."/>
        </authorList>
    </citation>
    <scope>NUCLEOTIDE SEQUENCE [LARGE SCALE GENOMIC DNA]</scope>
    <source>
        <strain evidence="5">CaD3</strain>
    </source>
</reference>
<dbReference type="PANTHER" id="PTHR10314">
    <property type="entry name" value="CYSTATHIONINE BETA-SYNTHASE"/>
    <property type="match status" value="1"/>
</dbReference>
<dbReference type="CDD" id="cd01561">
    <property type="entry name" value="CBS_like"/>
    <property type="match status" value="1"/>
</dbReference>
<dbReference type="eggNOG" id="COG3620">
    <property type="taxonomic scope" value="Bacteria"/>
</dbReference>
<dbReference type="PROSITE" id="PS51371">
    <property type="entry name" value="CBS"/>
    <property type="match status" value="1"/>
</dbReference>
<evidence type="ECO:0000256" key="3">
    <source>
        <dbReference type="PROSITE-ProRule" id="PRU00703"/>
    </source>
</evidence>
<dbReference type="InterPro" id="IPR046342">
    <property type="entry name" value="CBS_dom_sf"/>
</dbReference>
<dbReference type="Gene3D" id="3.10.580.10">
    <property type="entry name" value="CBS-domain"/>
    <property type="match status" value="1"/>
</dbReference>
<evidence type="ECO:0000256" key="1">
    <source>
        <dbReference type="ARBA" id="ARBA00001933"/>
    </source>
</evidence>
<comment type="cofactor">
    <cofactor evidence="1">
        <name>pyridoxal 5'-phosphate</name>
        <dbReference type="ChEBI" id="CHEBI:597326"/>
    </cofactor>
</comment>
<evidence type="ECO:0000313" key="5">
    <source>
        <dbReference type="EMBL" id="ABB28887.1"/>
    </source>
</evidence>
<keyword evidence="3" id="KW-0129">CBS domain</keyword>
<evidence type="ECO:0000259" key="4">
    <source>
        <dbReference type="PROSITE" id="PS51371"/>
    </source>
</evidence>
<protein>
    <submittedName>
        <fullName evidence="5">CBS</fullName>
        <ecNumber evidence="5">2.5.1.47</ecNumber>
    </submittedName>
</protein>
<dbReference type="Gene3D" id="3.40.50.1100">
    <property type="match status" value="2"/>
</dbReference>
<dbReference type="InterPro" id="IPR050214">
    <property type="entry name" value="Cys_Synth/Cystath_Beta-Synth"/>
</dbReference>
<dbReference type="HOGENOM" id="CLU_021018_0_0_10"/>
<dbReference type="SMART" id="SM00116">
    <property type="entry name" value="CBS"/>
    <property type="match status" value="2"/>
</dbReference>
<feature type="domain" description="CBS" evidence="4">
    <location>
        <begin position="342"/>
        <end position="397"/>
    </location>
</feature>
<dbReference type="Pfam" id="PF00571">
    <property type="entry name" value="CBS"/>
    <property type="match status" value="2"/>
</dbReference>
<dbReference type="InterPro" id="IPR000644">
    <property type="entry name" value="CBS_dom"/>
</dbReference>
<keyword evidence="2" id="KW-0663">Pyridoxal phosphate</keyword>
<dbReference type="Pfam" id="PF00291">
    <property type="entry name" value="PALP"/>
    <property type="match status" value="1"/>
</dbReference>
<dbReference type="STRING" id="340177.Cag_1634"/>
<organism evidence="5">
    <name type="scientific">Chlorobium chlorochromatii (strain CaD3)</name>
    <dbReference type="NCBI Taxonomy" id="340177"/>
    <lineage>
        <taxon>Bacteria</taxon>
        <taxon>Pseudomonadati</taxon>
        <taxon>Chlorobiota</taxon>
        <taxon>Chlorobiia</taxon>
        <taxon>Chlorobiales</taxon>
        <taxon>Chlorobiaceae</taxon>
        <taxon>Chlorobium/Pelodictyon group</taxon>
        <taxon>Chlorobium</taxon>
    </lineage>
</organism>
<dbReference type="SUPFAM" id="SSF54631">
    <property type="entry name" value="CBS-domain pair"/>
    <property type="match status" value="1"/>
</dbReference>
<dbReference type="KEGG" id="cch:Cag_1634"/>
<accession>Q3AQ38</accession>
<dbReference type="eggNOG" id="COG0031">
    <property type="taxonomic scope" value="Bacteria"/>
</dbReference>
<dbReference type="OrthoDB" id="9808024at2"/>
<dbReference type="AlphaFoldDB" id="Q3AQ38"/>
<dbReference type="EMBL" id="CP000108">
    <property type="protein sequence ID" value="ABB28887.1"/>
    <property type="molecule type" value="Genomic_DNA"/>
</dbReference>
<dbReference type="InterPro" id="IPR036052">
    <property type="entry name" value="TrpB-like_PALP_sf"/>
</dbReference>
<evidence type="ECO:0000256" key="2">
    <source>
        <dbReference type="ARBA" id="ARBA00022898"/>
    </source>
</evidence>
<dbReference type="GO" id="GO:0004124">
    <property type="term" value="F:cysteine synthase activity"/>
    <property type="evidence" value="ECO:0007669"/>
    <property type="project" value="UniProtKB-EC"/>
</dbReference>
<sequence>MQQYPTLTLTTETPLLQLRHLARTIRPTIMAKLEYMNSAYSHHFRAAQAIVQAAEEQEQIHPGMTLVDWSLGSSAIALAMVAVNRGYKLLLAVPDTIANEQQNMLRALGAELIMTPADALPDEARSCMMVAHSLEQSIPHAFFVGMYDNPLSLRIHSDITAPELLLQCNNAVTHVVVPLGSGALAFGMSRALKAANPSLHIIGVEPKGSIYASLFQRGELSAPERWDVEEMGARQPSPFWERSLLDDVVQISDHDAFNCARELLRTEAIFAGGASGAAMAAALHLAKQCNEDDSIAVMLTDFGGYSLSRLYCDDWMRKKGFYRKVKSSLEQITAEDILQRKARRNLIFAHPEHTLAEVFEMMKQNDVSQMPIVSYNAPIGSISENRILSILIEHDDAMNAKVIGFMEKPFPVCSPDATISELSARLQQHASGVLVNMSDGKLQLLTKSDLIDALTHK</sequence>